<dbReference type="Proteomes" id="UP000579281">
    <property type="component" value="Unassembled WGS sequence"/>
</dbReference>
<evidence type="ECO:0000313" key="3">
    <source>
        <dbReference type="Proteomes" id="UP000579281"/>
    </source>
</evidence>
<comment type="caution">
    <text evidence="2">The sequence shown here is derived from an EMBL/GenBank/DDBJ whole genome shotgun (WGS) entry which is preliminary data.</text>
</comment>
<accession>A0A841L2E3</accession>
<dbReference type="Gene3D" id="1.20.1250.20">
    <property type="entry name" value="MFS general substrate transporter like domains"/>
    <property type="match status" value="1"/>
</dbReference>
<feature type="transmembrane region" description="Helical" evidence="1">
    <location>
        <begin position="416"/>
        <end position="435"/>
    </location>
</feature>
<dbReference type="AlphaFoldDB" id="A0A841L2E3"/>
<dbReference type="SUPFAM" id="SSF103473">
    <property type="entry name" value="MFS general substrate transporter"/>
    <property type="match status" value="1"/>
</dbReference>
<name>A0A841L2E3_9FIRM</name>
<dbReference type="Pfam" id="PF13347">
    <property type="entry name" value="MFS_2"/>
    <property type="match status" value="1"/>
</dbReference>
<feature type="transmembrane region" description="Helical" evidence="1">
    <location>
        <begin position="374"/>
        <end position="396"/>
    </location>
</feature>
<dbReference type="RefSeq" id="WP_184311831.1">
    <property type="nucleotide sequence ID" value="NZ_JACHEN010000022.1"/>
</dbReference>
<gene>
    <name evidence="2" type="ORF">HNQ80_003451</name>
</gene>
<feature type="transmembrane region" description="Helical" evidence="1">
    <location>
        <begin position="157"/>
        <end position="175"/>
    </location>
</feature>
<evidence type="ECO:0000313" key="2">
    <source>
        <dbReference type="EMBL" id="MBB6217332.1"/>
    </source>
</evidence>
<dbReference type="InterPro" id="IPR039672">
    <property type="entry name" value="MFS_2"/>
</dbReference>
<feature type="transmembrane region" description="Helical" evidence="1">
    <location>
        <begin position="109"/>
        <end position="137"/>
    </location>
</feature>
<feature type="transmembrane region" description="Helical" evidence="1">
    <location>
        <begin position="239"/>
        <end position="264"/>
    </location>
</feature>
<proteinExistence type="predicted"/>
<feature type="transmembrane region" description="Helical" evidence="1">
    <location>
        <begin position="12"/>
        <end position="34"/>
    </location>
</feature>
<reference evidence="2 3" key="1">
    <citation type="submission" date="2020-08" db="EMBL/GenBank/DDBJ databases">
        <title>Genomic Encyclopedia of Type Strains, Phase IV (KMG-IV): sequencing the most valuable type-strain genomes for metagenomic binning, comparative biology and taxonomic classification.</title>
        <authorList>
            <person name="Goeker M."/>
        </authorList>
    </citation>
    <scope>NUCLEOTIDE SEQUENCE [LARGE SCALE GENOMIC DNA]</scope>
    <source>
        <strain evidence="2 3">DSM 103526</strain>
    </source>
</reference>
<dbReference type="GO" id="GO:0005886">
    <property type="term" value="C:plasma membrane"/>
    <property type="evidence" value="ECO:0007669"/>
    <property type="project" value="TreeGrafter"/>
</dbReference>
<dbReference type="InterPro" id="IPR001927">
    <property type="entry name" value="Na/Gal_symport"/>
</dbReference>
<keyword evidence="1" id="KW-1133">Transmembrane helix</keyword>
<feature type="transmembrane region" description="Helical" evidence="1">
    <location>
        <begin position="40"/>
        <end position="69"/>
    </location>
</feature>
<keyword evidence="3" id="KW-1185">Reference proteome</keyword>
<feature type="transmembrane region" description="Helical" evidence="1">
    <location>
        <begin position="329"/>
        <end position="353"/>
    </location>
</feature>
<evidence type="ECO:0000256" key="1">
    <source>
        <dbReference type="SAM" id="Phobius"/>
    </source>
</evidence>
<dbReference type="GO" id="GO:0006814">
    <property type="term" value="P:sodium ion transport"/>
    <property type="evidence" value="ECO:0007669"/>
    <property type="project" value="InterPro"/>
</dbReference>
<feature type="transmembrane region" description="Helical" evidence="1">
    <location>
        <begin position="81"/>
        <end position="103"/>
    </location>
</feature>
<protein>
    <submittedName>
        <fullName evidence="2">GPH family glycoside/pentoside/hexuronide:cation symporter</fullName>
    </submittedName>
</protein>
<dbReference type="EMBL" id="JACHEN010000022">
    <property type="protein sequence ID" value="MBB6217332.1"/>
    <property type="molecule type" value="Genomic_DNA"/>
</dbReference>
<keyword evidence="1" id="KW-0472">Membrane</keyword>
<feature type="transmembrane region" description="Helical" evidence="1">
    <location>
        <begin position="270"/>
        <end position="292"/>
    </location>
</feature>
<dbReference type="InterPro" id="IPR036259">
    <property type="entry name" value="MFS_trans_sf"/>
</dbReference>
<organism evidence="2 3">
    <name type="scientific">Anaerosolibacter carboniphilus</name>
    <dbReference type="NCBI Taxonomy" id="1417629"/>
    <lineage>
        <taxon>Bacteria</taxon>
        <taxon>Bacillati</taxon>
        <taxon>Bacillota</taxon>
        <taxon>Clostridia</taxon>
        <taxon>Peptostreptococcales</taxon>
        <taxon>Thermotaleaceae</taxon>
        <taxon>Anaerosolibacter</taxon>
    </lineage>
</organism>
<dbReference type="GO" id="GO:0008643">
    <property type="term" value="P:carbohydrate transport"/>
    <property type="evidence" value="ECO:0007669"/>
    <property type="project" value="InterPro"/>
</dbReference>
<dbReference type="PANTHER" id="PTHR11328:SF24">
    <property type="entry name" value="MAJOR FACILITATOR SUPERFAMILY (MFS) PROFILE DOMAIN-CONTAINING PROTEIN"/>
    <property type="match status" value="1"/>
</dbReference>
<feature type="transmembrane region" description="Helical" evidence="1">
    <location>
        <begin position="304"/>
        <end position="323"/>
    </location>
</feature>
<dbReference type="NCBIfam" id="TIGR00792">
    <property type="entry name" value="gph"/>
    <property type="match status" value="1"/>
</dbReference>
<feature type="transmembrane region" description="Helical" evidence="1">
    <location>
        <begin position="181"/>
        <end position="200"/>
    </location>
</feature>
<keyword evidence="1" id="KW-0812">Transmembrane</keyword>
<dbReference type="PANTHER" id="PTHR11328">
    <property type="entry name" value="MAJOR FACILITATOR SUPERFAMILY DOMAIN-CONTAINING PROTEIN"/>
    <property type="match status" value="1"/>
</dbReference>
<dbReference type="GO" id="GO:0015293">
    <property type="term" value="F:symporter activity"/>
    <property type="evidence" value="ECO:0007669"/>
    <property type="project" value="InterPro"/>
</dbReference>
<sequence>MDDKKVPNKIINIYGFADFTFNMMMMIAISYYAYFLTDIAMISAATMGTILLIARIGDAVSVPITGGILQKTQLKWGQFRSWLLVTPPITCLFFILMFTNVSMTGTAKAVFLGTCYVIAHVCVNFTFNGHIGLLGILGKTAEDRIKLSAKKSQFQTAANIVFSLAFMPLVVFFGGTDQGKGFLYAMIIFAILQVLGYWNVFRVTKEYNPYDPNKKLSGAGSMGLTVGEMVQQIFGNSQLLLIMLADCIKNAAMFAVLGMATYYFKYAIGNLALITVYMLVTNSATFLGSLAAPIVVGKIGKKPTYLLSCIIPIVAFVLVRVLAGTNPFIYMALVSISSFALTFGMAIGPAMYLDSAEYGHYKTGKDGSGFIMSMFAMPIKIGVALSSVIIGFGLSSIGYSTTVEVTPNFVSGLMKILSIIPAGCCALALVLMLFYRLNDAKVQEYMEANAKRKATV</sequence>